<comment type="subcellular location">
    <subcellularLocation>
        <location evidence="1">Membrane</location>
        <topology evidence="1">Single-pass membrane protein</topology>
    </subcellularLocation>
</comment>
<dbReference type="InterPro" id="IPR001107">
    <property type="entry name" value="Band_7"/>
</dbReference>
<dbReference type="Gene3D" id="3.30.479.30">
    <property type="entry name" value="Band 7 domain"/>
    <property type="match status" value="1"/>
</dbReference>
<name>A0A5C0AWP2_9BURK</name>
<dbReference type="GO" id="GO:0016020">
    <property type="term" value="C:membrane"/>
    <property type="evidence" value="ECO:0007669"/>
    <property type="project" value="UniProtKB-SubCell"/>
</dbReference>
<sequence length="285" mass="31170">MNKSTTTFAAAGVVFLVLIMCAMSSWFQVDQGERGVVLRNGKLVGIAAPGLGFKVPFIDSVKTVSVREHTFTFDKLEAYSYDQQPATLRVSVTYRVPEARVDDLYSEYGTLENLQSRVLERRTFDAVKNVFGKFTAVSAIQNREKLGVDVNTAVRTSMGETPVVIAGVQIEEVGFSTAYEQSIEQRMLAQVQIETTRQQKDTAVINAEIQVLRAQADADALRAQFTAEADGIKLRGEAEATAIRARAEALATNTNLVNLNAIDKWDGKLPTTQIPGAAMPFVGIK</sequence>
<proteinExistence type="predicted"/>
<dbReference type="PANTHER" id="PTHR42911:SF2">
    <property type="entry name" value="PROHIBITIN FAMILY PROTEIN"/>
    <property type="match status" value="1"/>
</dbReference>
<dbReference type="KEGG" id="pacr:FXN63_09675"/>
<dbReference type="EMBL" id="CP043046">
    <property type="protein sequence ID" value="QEI06074.1"/>
    <property type="molecule type" value="Genomic_DNA"/>
</dbReference>
<dbReference type="AlphaFoldDB" id="A0A5C0AWP2"/>
<organism evidence="3 4">
    <name type="scientific">Pigmentiphaga aceris</name>
    <dbReference type="NCBI Taxonomy" id="1940612"/>
    <lineage>
        <taxon>Bacteria</taxon>
        <taxon>Pseudomonadati</taxon>
        <taxon>Pseudomonadota</taxon>
        <taxon>Betaproteobacteria</taxon>
        <taxon>Burkholderiales</taxon>
        <taxon>Alcaligenaceae</taxon>
        <taxon>Pigmentiphaga</taxon>
    </lineage>
</organism>
<dbReference type="InterPro" id="IPR000163">
    <property type="entry name" value="Prohibitin"/>
</dbReference>
<accession>A0A5C0AWP2</accession>
<evidence type="ECO:0000259" key="2">
    <source>
        <dbReference type="SMART" id="SM00244"/>
    </source>
</evidence>
<dbReference type="CDD" id="cd03401">
    <property type="entry name" value="SPFH_prohibitin"/>
    <property type="match status" value="1"/>
</dbReference>
<gene>
    <name evidence="3" type="ORF">FXN63_09675</name>
</gene>
<evidence type="ECO:0000313" key="3">
    <source>
        <dbReference type="EMBL" id="QEI06074.1"/>
    </source>
</evidence>
<dbReference type="OrthoDB" id="9812991at2"/>
<keyword evidence="4" id="KW-1185">Reference proteome</keyword>
<protein>
    <submittedName>
        <fullName evidence="3">Prohibitin family protein</fullName>
    </submittedName>
</protein>
<evidence type="ECO:0000313" key="4">
    <source>
        <dbReference type="Proteomes" id="UP000325161"/>
    </source>
</evidence>
<feature type="domain" description="Band 7" evidence="2">
    <location>
        <begin position="24"/>
        <end position="187"/>
    </location>
</feature>
<evidence type="ECO:0000256" key="1">
    <source>
        <dbReference type="ARBA" id="ARBA00004167"/>
    </source>
</evidence>
<dbReference type="Pfam" id="PF01145">
    <property type="entry name" value="Band_7"/>
    <property type="match status" value="1"/>
</dbReference>
<dbReference type="Proteomes" id="UP000325161">
    <property type="component" value="Chromosome"/>
</dbReference>
<dbReference type="PANTHER" id="PTHR42911">
    <property type="entry name" value="MODULATOR OF FTSH PROTEASE HFLC"/>
    <property type="match status" value="1"/>
</dbReference>
<dbReference type="InterPro" id="IPR036013">
    <property type="entry name" value="Band_7/SPFH_dom_sf"/>
</dbReference>
<reference evidence="3 4" key="1">
    <citation type="submission" date="2019-08" db="EMBL/GenBank/DDBJ databases">
        <title>Amphibian skin-associated Pigmentiphaga: genome sequence and occurrence across geography and hosts.</title>
        <authorList>
            <person name="Bletz M.C."/>
            <person name="Bunk B."/>
            <person name="Sproeer C."/>
            <person name="Biwer P."/>
            <person name="Reiter S."/>
            <person name="Rabemananjara F.C.E."/>
            <person name="Schulz S."/>
            <person name="Overmann J."/>
            <person name="Vences M."/>
        </authorList>
    </citation>
    <scope>NUCLEOTIDE SEQUENCE [LARGE SCALE GENOMIC DNA]</scope>
    <source>
        <strain evidence="3 4">Mada1488</strain>
    </source>
</reference>
<dbReference type="SMART" id="SM00244">
    <property type="entry name" value="PHB"/>
    <property type="match status" value="1"/>
</dbReference>
<dbReference type="SUPFAM" id="SSF117892">
    <property type="entry name" value="Band 7/SPFH domain"/>
    <property type="match status" value="1"/>
</dbReference>